<comment type="subcellular location">
    <subcellularLocation>
        <location evidence="1">Membrane</location>
        <topology evidence="1">Multi-pass membrane protein</topology>
    </subcellularLocation>
</comment>
<name>A0A8J5ZYJ4_GALPY</name>
<evidence type="ECO:0000256" key="1">
    <source>
        <dbReference type="ARBA" id="ARBA00004141"/>
    </source>
</evidence>
<protein>
    <submittedName>
        <fullName evidence="7">Putative P2Y purinoceptor 10</fullName>
    </submittedName>
</protein>
<gene>
    <name evidence="7" type="ORF">J0S82_015616</name>
</gene>
<dbReference type="Gene3D" id="1.20.1070.10">
    <property type="entry name" value="Rhodopsin 7-helix transmembrane proteins"/>
    <property type="match status" value="1"/>
</dbReference>
<organism evidence="7 8">
    <name type="scientific">Galemys pyrenaicus</name>
    <name type="common">Iberian desman</name>
    <name type="synonym">Pyrenean desman</name>
    <dbReference type="NCBI Taxonomy" id="202257"/>
    <lineage>
        <taxon>Eukaryota</taxon>
        <taxon>Metazoa</taxon>
        <taxon>Chordata</taxon>
        <taxon>Craniata</taxon>
        <taxon>Vertebrata</taxon>
        <taxon>Euteleostomi</taxon>
        <taxon>Mammalia</taxon>
        <taxon>Eutheria</taxon>
        <taxon>Laurasiatheria</taxon>
        <taxon>Eulipotyphla</taxon>
        <taxon>Talpidae</taxon>
        <taxon>Galemys</taxon>
    </lineage>
</organism>
<keyword evidence="6" id="KW-0472">Membrane</keyword>
<dbReference type="GO" id="GO:0007200">
    <property type="term" value="P:phospholipase C-activating G protein-coupled receptor signaling pathway"/>
    <property type="evidence" value="ECO:0007669"/>
    <property type="project" value="TreeGrafter"/>
</dbReference>
<evidence type="ECO:0000256" key="5">
    <source>
        <dbReference type="ARBA" id="ARBA00023224"/>
    </source>
</evidence>
<dbReference type="GO" id="GO:0005886">
    <property type="term" value="C:plasma membrane"/>
    <property type="evidence" value="ECO:0007669"/>
    <property type="project" value="TreeGrafter"/>
</dbReference>
<evidence type="ECO:0000256" key="2">
    <source>
        <dbReference type="ARBA" id="ARBA00023040"/>
    </source>
</evidence>
<dbReference type="SUPFAM" id="SSF81321">
    <property type="entry name" value="Family A G protein-coupled receptor-like"/>
    <property type="match status" value="1"/>
</dbReference>
<keyword evidence="2" id="KW-0297">G-protein coupled receptor</keyword>
<feature type="transmembrane region" description="Helical" evidence="6">
    <location>
        <begin position="28"/>
        <end position="51"/>
    </location>
</feature>
<dbReference type="GO" id="GO:0004930">
    <property type="term" value="F:G protein-coupled receptor activity"/>
    <property type="evidence" value="ECO:0007669"/>
    <property type="project" value="UniProtKB-KW"/>
</dbReference>
<dbReference type="PANTHER" id="PTHR24232">
    <property type="entry name" value="G-PROTEIN COUPLED RECEPTOR"/>
    <property type="match status" value="1"/>
</dbReference>
<dbReference type="AlphaFoldDB" id="A0A8J5ZYJ4"/>
<evidence type="ECO:0000256" key="3">
    <source>
        <dbReference type="ARBA" id="ARBA00023170"/>
    </source>
</evidence>
<dbReference type="PANTHER" id="PTHR24232:SF6">
    <property type="entry name" value="PURINERGIC RECEPTOR P2Y, G-PROTEIN COUPLED 10B"/>
    <property type="match status" value="1"/>
</dbReference>
<dbReference type="Proteomes" id="UP000700334">
    <property type="component" value="Unassembled WGS sequence"/>
</dbReference>
<keyword evidence="3" id="KW-0675">Receptor</keyword>
<evidence type="ECO:0000256" key="6">
    <source>
        <dbReference type="SAM" id="Phobius"/>
    </source>
</evidence>
<evidence type="ECO:0000313" key="8">
    <source>
        <dbReference type="Proteomes" id="UP000700334"/>
    </source>
</evidence>
<proteinExistence type="predicted"/>
<keyword evidence="6" id="KW-0812">Transmembrane</keyword>
<dbReference type="EMBL" id="JAGFMF010011920">
    <property type="protein sequence ID" value="KAG8510001.1"/>
    <property type="molecule type" value="Genomic_DNA"/>
</dbReference>
<keyword evidence="4" id="KW-0325">Glycoprotein</keyword>
<keyword evidence="6" id="KW-1133">Transmembrane helix</keyword>
<sequence>MGINSTNSTKAKCTDLQMPFQYFLDATTYILIFIPRLLASSAVLWILCYFISKKNKTIIFMINLSVADLAHVLSLPFRIYYYIPTLAFPEGHLHAMLLPEGNEDNMFSMNIAPFDFGVITPLKDEDEFLIGDTLALLRIDCVIELAMGAPIQEHVEHVVEVHEGIIDSNNVFFAKIKAMVTRHAIQLNLFTQAFTIMSQVELTLCKKRQLTAPVRFLTTQDLAWAMLCSTNLPAQVAGSITAALALVDEGDVSPGHVLSNMMMLGHFPPQFQDHPLMVTALGSNLNQAANHSGACESHFVHNLVGGNAGLSSASGAKSKNIIYLARGKQHSLIKLATRRVVSGVCSQHLHLNSFPSTEVGPVFRPES</sequence>
<dbReference type="GO" id="GO:0035025">
    <property type="term" value="P:positive regulation of Rho protein signal transduction"/>
    <property type="evidence" value="ECO:0007669"/>
    <property type="project" value="TreeGrafter"/>
</dbReference>
<evidence type="ECO:0000313" key="7">
    <source>
        <dbReference type="EMBL" id="KAG8510001.1"/>
    </source>
</evidence>
<accession>A0A8J5ZYJ4</accession>
<reference evidence="7" key="1">
    <citation type="journal article" date="2021" name="Evol. Appl.">
        <title>The genome of the Pyrenean desman and the effects of bottlenecks and inbreeding on the genomic landscape of an endangered species.</title>
        <authorList>
            <person name="Escoda L."/>
            <person name="Castresana J."/>
        </authorList>
    </citation>
    <scope>NUCLEOTIDE SEQUENCE</scope>
    <source>
        <strain evidence="7">IBE-C5619</strain>
    </source>
</reference>
<keyword evidence="5" id="KW-0807">Transducer</keyword>
<keyword evidence="8" id="KW-1185">Reference proteome</keyword>
<comment type="caution">
    <text evidence="7">The sequence shown here is derived from an EMBL/GenBank/DDBJ whole genome shotgun (WGS) entry which is preliminary data.</text>
</comment>
<evidence type="ECO:0000256" key="4">
    <source>
        <dbReference type="ARBA" id="ARBA00023180"/>
    </source>
</evidence>
<feature type="transmembrane region" description="Helical" evidence="6">
    <location>
        <begin position="58"/>
        <end position="83"/>
    </location>
</feature>